<dbReference type="AlphaFoldDB" id="A0A699IR88"/>
<accession>A0A699IR88</accession>
<dbReference type="EMBL" id="BKCJ010325684">
    <property type="protein sequence ID" value="GEZ80315.1"/>
    <property type="molecule type" value="Genomic_DNA"/>
</dbReference>
<sequence length="147" mass="16349">RLDGGDFGYCSRGDEVAIYMGGDDGCGVGTHERGVAARGGSSRLGEEEYFWDSPEKFSAGGGGRIVILQRVLRIILVILPEHPSDTYVFAMKMEILLESTLNKLMVGIRRALLMLDILSRRFFLKLNLSDHRSILTDLQVTLTKLDE</sequence>
<evidence type="ECO:0000313" key="1">
    <source>
        <dbReference type="EMBL" id="GEZ80315.1"/>
    </source>
</evidence>
<protein>
    <submittedName>
        <fullName evidence="1">Uncharacterized protein</fullName>
    </submittedName>
</protein>
<gene>
    <name evidence="1" type="ORF">Tci_552288</name>
</gene>
<proteinExistence type="predicted"/>
<organism evidence="1">
    <name type="scientific">Tanacetum cinerariifolium</name>
    <name type="common">Dalmatian daisy</name>
    <name type="synonym">Chrysanthemum cinerariifolium</name>
    <dbReference type="NCBI Taxonomy" id="118510"/>
    <lineage>
        <taxon>Eukaryota</taxon>
        <taxon>Viridiplantae</taxon>
        <taxon>Streptophyta</taxon>
        <taxon>Embryophyta</taxon>
        <taxon>Tracheophyta</taxon>
        <taxon>Spermatophyta</taxon>
        <taxon>Magnoliopsida</taxon>
        <taxon>eudicotyledons</taxon>
        <taxon>Gunneridae</taxon>
        <taxon>Pentapetalae</taxon>
        <taxon>asterids</taxon>
        <taxon>campanulids</taxon>
        <taxon>Asterales</taxon>
        <taxon>Asteraceae</taxon>
        <taxon>Asteroideae</taxon>
        <taxon>Anthemideae</taxon>
        <taxon>Anthemidinae</taxon>
        <taxon>Tanacetum</taxon>
    </lineage>
</organism>
<reference evidence="1" key="1">
    <citation type="journal article" date="2019" name="Sci. Rep.">
        <title>Draft genome of Tanacetum cinerariifolium, the natural source of mosquito coil.</title>
        <authorList>
            <person name="Yamashiro T."/>
            <person name="Shiraishi A."/>
            <person name="Satake H."/>
            <person name="Nakayama K."/>
        </authorList>
    </citation>
    <scope>NUCLEOTIDE SEQUENCE</scope>
</reference>
<name>A0A699IR88_TANCI</name>
<feature type="non-terminal residue" evidence="1">
    <location>
        <position position="1"/>
    </location>
</feature>
<comment type="caution">
    <text evidence="1">The sequence shown here is derived from an EMBL/GenBank/DDBJ whole genome shotgun (WGS) entry which is preliminary data.</text>
</comment>